<name>A0A507AZV5_9PEZI</name>
<organism evidence="6 7">
    <name type="scientific">Thyridium curvatum</name>
    <dbReference type="NCBI Taxonomy" id="1093900"/>
    <lineage>
        <taxon>Eukaryota</taxon>
        <taxon>Fungi</taxon>
        <taxon>Dikarya</taxon>
        <taxon>Ascomycota</taxon>
        <taxon>Pezizomycotina</taxon>
        <taxon>Sordariomycetes</taxon>
        <taxon>Sordariomycetidae</taxon>
        <taxon>Thyridiales</taxon>
        <taxon>Thyridiaceae</taxon>
        <taxon>Thyridium</taxon>
    </lineage>
</organism>
<comment type="similarity">
    <text evidence="3">Belongs to the flavoredoxin family.</text>
</comment>
<evidence type="ECO:0000256" key="3">
    <source>
        <dbReference type="ARBA" id="ARBA00038054"/>
    </source>
</evidence>
<dbReference type="InterPro" id="IPR012349">
    <property type="entry name" value="Split_barrel_FMN-bd"/>
</dbReference>
<evidence type="ECO:0000256" key="1">
    <source>
        <dbReference type="ARBA" id="ARBA00001917"/>
    </source>
</evidence>
<reference evidence="6 7" key="1">
    <citation type="submission" date="2019-06" db="EMBL/GenBank/DDBJ databases">
        <title>Draft genome sequence of the filamentous fungus Phialemoniopsis curvata isolated from diesel fuel.</title>
        <authorList>
            <person name="Varaljay V.A."/>
            <person name="Lyon W.J."/>
            <person name="Crouch A.L."/>
            <person name="Drake C.E."/>
            <person name="Hollomon J.M."/>
            <person name="Nadeau L.J."/>
            <person name="Nunn H.S."/>
            <person name="Stevenson B.S."/>
            <person name="Bojanowski C.L."/>
            <person name="Crookes-Goodson W.J."/>
        </authorList>
    </citation>
    <scope>NUCLEOTIDE SEQUENCE [LARGE SCALE GENOMIC DNA]</scope>
    <source>
        <strain evidence="6 7">D216</strain>
    </source>
</reference>
<dbReference type="AlphaFoldDB" id="A0A507AZV5"/>
<dbReference type="SUPFAM" id="SSF50475">
    <property type="entry name" value="FMN-binding split barrel"/>
    <property type="match status" value="1"/>
</dbReference>
<accession>A0A507AZV5</accession>
<proteinExistence type="inferred from homology"/>
<evidence type="ECO:0000256" key="4">
    <source>
        <dbReference type="SAM" id="MobiDB-lite"/>
    </source>
</evidence>
<dbReference type="EMBL" id="SKBQ01000041">
    <property type="protein sequence ID" value="TPX12356.1"/>
    <property type="molecule type" value="Genomic_DNA"/>
</dbReference>
<protein>
    <recommendedName>
        <fullName evidence="5">Flavin reductase like domain-containing protein</fullName>
    </recommendedName>
</protein>
<feature type="region of interest" description="Disordered" evidence="4">
    <location>
        <begin position="22"/>
        <end position="59"/>
    </location>
</feature>
<feature type="domain" description="Flavin reductase like" evidence="5">
    <location>
        <begin position="74"/>
        <end position="242"/>
    </location>
</feature>
<dbReference type="InterPro" id="IPR052174">
    <property type="entry name" value="Flavoredoxin"/>
</dbReference>
<comment type="cofactor">
    <cofactor evidence="1">
        <name>FMN</name>
        <dbReference type="ChEBI" id="CHEBI:58210"/>
    </cofactor>
</comment>
<gene>
    <name evidence="6" type="ORF">E0L32_007003</name>
</gene>
<dbReference type="RefSeq" id="XP_030994067.1">
    <property type="nucleotide sequence ID" value="XM_031141699.1"/>
</dbReference>
<comment type="caution">
    <text evidence="6">The sequence shown here is derived from an EMBL/GenBank/DDBJ whole genome shotgun (WGS) entry which is preliminary data.</text>
</comment>
<dbReference type="InterPro" id="IPR002563">
    <property type="entry name" value="Flavin_Rdtase-like_dom"/>
</dbReference>
<dbReference type="GO" id="GO:0010181">
    <property type="term" value="F:FMN binding"/>
    <property type="evidence" value="ECO:0007669"/>
    <property type="project" value="InterPro"/>
</dbReference>
<dbReference type="GeneID" id="41974450"/>
<keyword evidence="7" id="KW-1185">Reference proteome</keyword>
<dbReference type="OrthoDB" id="2145000at2759"/>
<dbReference type="Pfam" id="PF01613">
    <property type="entry name" value="Flavin_Reduct"/>
    <property type="match status" value="1"/>
</dbReference>
<evidence type="ECO:0000259" key="5">
    <source>
        <dbReference type="SMART" id="SM00903"/>
    </source>
</evidence>
<dbReference type="PANTHER" id="PTHR43567:SF1">
    <property type="entry name" value="FLAVOREDOXIN"/>
    <property type="match status" value="1"/>
</dbReference>
<keyword evidence="2" id="KW-0285">Flavoprotein</keyword>
<dbReference type="InParanoid" id="A0A507AZV5"/>
<evidence type="ECO:0000313" key="6">
    <source>
        <dbReference type="EMBL" id="TPX12356.1"/>
    </source>
</evidence>
<dbReference type="SMART" id="SM00903">
    <property type="entry name" value="Flavin_Reduct"/>
    <property type="match status" value="1"/>
</dbReference>
<dbReference type="Proteomes" id="UP000319257">
    <property type="component" value="Unassembled WGS sequence"/>
</dbReference>
<evidence type="ECO:0000313" key="7">
    <source>
        <dbReference type="Proteomes" id="UP000319257"/>
    </source>
</evidence>
<dbReference type="PANTHER" id="PTHR43567">
    <property type="entry name" value="FLAVOREDOXIN-RELATED-RELATED"/>
    <property type="match status" value="1"/>
</dbReference>
<sequence length="264" mass="29602">MKSATPPRSHIAAWQLAEINMSAKRKAEGDDQEHGDADEPSSPKRLSARPARSRDEYHNTQAGFVHYPPSKVYRLIEPGPVLLVTTGSLADSTHNIMTIGFHMVMQHESPPLIGIILGPWDASFETLKERKECVLAVPDVEMAEVVVDVGNCSSTDDDYHGADRDVCWKWEHFGLEPLQAARVKAPLVGGPSVIANIECVVEDTQMVTKYSMWVLRPVKAWINPKKRPGEEGKMFHHRGNGTFVVDGDIVDLQERMVKWQEYQH</sequence>
<evidence type="ECO:0000256" key="2">
    <source>
        <dbReference type="ARBA" id="ARBA00022630"/>
    </source>
</evidence>
<feature type="compositionally biased region" description="Basic and acidic residues" evidence="4">
    <location>
        <begin position="25"/>
        <end position="37"/>
    </location>
</feature>
<dbReference type="Gene3D" id="2.30.110.10">
    <property type="entry name" value="Electron Transport, Fmn-binding Protein, Chain A"/>
    <property type="match status" value="1"/>
</dbReference>